<dbReference type="Proteomes" id="UP000588111">
    <property type="component" value="Unassembled WGS sequence"/>
</dbReference>
<keyword evidence="2" id="KW-0472">Membrane</keyword>
<dbReference type="RefSeq" id="WP_183620947.1">
    <property type="nucleotide sequence ID" value="NZ_CAJHAH010000005.1"/>
</dbReference>
<name>A0A839THE8_9GAMM</name>
<sequence>MRLKSVLRLCPQPARLSCQDSISHDLEGSLHLSYHDYRNCYRSSATATDSHCISQSQQGASTLVLALFVVAILVTAVVGLLFGHKLGYQRGYYSMQTEAKQAVITSKEATQELKDLRLSSKIATNEAATAKQELEISLANLKELRENQQELTVENKQVAQLNEIYAEIISEQGGMPLQILGAKIEPLPENAFEYGFDIGMLASDGKAKRLKPTLTLLNDDDLVEVPLEPASYTIEGITRIRGRFMMPSGFKPLQVKLSLRAGGQEVEQLYDWKLGDKVDNMPLSLLDLPEVDESPIEP</sequence>
<gene>
    <name evidence="3" type="ORF">FHS24_001979</name>
</gene>
<feature type="coiled-coil region" evidence="1">
    <location>
        <begin position="106"/>
        <end position="164"/>
    </location>
</feature>
<keyword evidence="2" id="KW-1133">Transmembrane helix</keyword>
<evidence type="ECO:0000256" key="2">
    <source>
        <dbReference type="SAM" id="Phobius"/>
    </source>
</evidence>
<evidence type="ECO:0000256" key="1">
    <source>
        <dbReference type="SAM" id="Coils"/>
    </source>
</evidence>
<comment type="caution">
    <text evidence="3">The sequence shown here is derived from an EMBL/GenBank/DDBJ whole genome shotgun (WGS) entry which is preliminary data.</text>
</comment>
<keyword evidence="4" id="KW-1185">Reference proteome</keyword>
<evidence type="ECO:0000313" key="4">
    <source>
        <dbReference type="Proteomes" id="UP000588111"/>
    </source>
</evidence>
<feature type="transmembrane region" description="Helical" evidence="2">
    <location>
        <begin position="63"/>
        <end position="83"/>
    </location>
</feature>
<organism evidence="3 4">
    <name type="scientific">Psychrobacter luti</name>
    <dbReference type="NCBI Taxonomy" id="198481"/>
    <lineage>
        <taxon>Bacteria</taxon>
        <taxon>Pseudomonadati</taxon>
        <taxon>Pseudomonadota</taxon>
        <taxon>Gammaproteobacteria</taxon>
        <taxon>Moraxellales</taxon>
        <taxon>Moraxellaceae</taxon>
        <taxon>Psychrobacter</taxon>
    </lineage>
</organism>
<dbReference type="EMBL" id="JACHXL010000004">
    <property type="protein sequence ID" value="MBB3107454.1"/>
    <property type="molecule type" value="Genomic_DNA"/>
</dbReference>
<reference evidence="3 4" key="1">
    <citation type="submission" date="2020-08" db="EMBL/GenBank/DDBJ databases">
        <title>Genomic Encyclopedia of Type Strains, Phase III (KMG-III): the genomes of soil and plant-associated and newly described type strains.</title>
        <authorList>
            <person name="Whitman W."/>
        </authorList>
    </citation>
    <scope>NUCLEOTIDE SEQUENCE [LARGE SCALE GENOMIC DNA]</scope>
    <source>
        <strain evidence="3 4">CECT 5885</strain>
    </source>
</reference>
<proteinExistence type="predicted"/>
<accession>A0A839THE8</accession>
<evidence type="ECO:0000313" key="3">
    <source>
        <dbReference type="EMBL" id="MBB3107454.1"/>
    </source>
</evidence>
<keyword evidence="2" id="KW-0812">Transmembrane</keyword>
<dbReference type="AlphaFoldDB" id="A0A839THE8"/>
<protein>
    <submittedName>
        <fullName evidence="3">Uncharacterized protein YxeA</fullName>
    </submittedName>
</protein>
<keyword evidence="1" id="KW-0175">Coiled coil</keyword>